<evidence type="ECO:0000259" key="1">
    <source>
        <dbReference type="Pfam" id="PF07872"/>
    </source>
</evidence>
<dbReference type="Proteomes" id="UP000184529">
    <property type="component" value="Unassembled WGS sequence"/>
</dbReference>
<name>A0A1M6MXJ5_9FIRM</name>
<feature type="domain" description="DUF1659" evidence="1">
    <location>
        <begin position="7"/>
        <end position="72"/>
    </location>
</feature>
<dbReference type="RefSeq" id="WP_072871684.1">
    <property type="nucleotide sequence ID" value="NZ_FQZM01000091.1"/>
</dbReference>
<gene>
    <name evidence="2" type="ORF">SAMN02745219_03550</name>
</gene>
<evidence type="ECO:0000313" key="2">
    <source>
        <dbReference type="EMBL" id="SHJ88114.1"/>
    </source>
</evidence>
<organism evidence="2 3">
    <name type="scientific">Desulfofundulus thermosubterraneus DSM 16057</name>
    <dbReference type="NCBI Taxonomy" id="1121432"/>
    <lineage>
        <taxon>Bacteria</taxon>
        <taxon>Bacillati</taxon>
        <taxon>Bacillota</taxon>
        <taxon>Clostridia</taxon>
        <taxon>Eubacteriales</taxon>
        <taxon>Peptococcaceae</taxon>
        <taxon>Desulfofundulus</taxon>
    </lineage>
</organism>
<evidence type="ECO:0000313" key="3">
    <source>
        <dbReference type="Proteomes" id="UP000184529"/>
    </source>
</evidence>
<dbReference type="InterPro" id="IPR012454">
    <property type="entry name" value="DUF1659"/>
</dbReference>
<protein>
    <recommendedName>
        <fullName evidence="1">DUF1659 domain-containing protein</fullName>
    </recommendedName>
</protein>
<accession>A0A1M6MXJ5</accession>
<dbReference type="OrthoDB" id="1954703at2"/>
<keyword evidence="3" id="KW-1185">Reference proteome</keyword>
<proteinExistence type="predicted"/>
<dbReference type="EMBL" id="FQZM01000091">
    <property type="protein sequence ID" value="SHJ88114.1"/>
    <property type="molecule type" value="Genomic_DNA"/>
</dbReference>
<sequence length="74" mass="7875">MPAQLIPGSRTVVLTLQTGVDQEGNPMYKSISYGGMKSNATLDGIYSFAQAVANLQTFTLVSLGLVDRGRLIQA</sequence>
<reference evidence="3" key="1">
    <citation type="submission" date="2016-11" db="EMBL/GenBank/DDBJ databases">
        <authorList>
            <person name="Varghese N."/>
            <person name="Submissions S."/>
        </authorList>
    </citation>
    <scope>NUCLEOTIDE SEQUENCE [LARGE SCALE GENOMIC DNA]</scope>
    <source>
        <strain evidence="3">DSM 16057</strain>
    </source>
</reference>
<dbReference type="AlphaFoldDB" id="A0A1M6MXJ5"/>
<dbReference type="Pfam" id="PF07872">
    <property type="entry name" value="DUF1659"/>
    <property type="match status" value="1"/>
</dbReference>